<feature type="region of interest" description="Disordered" evidence="1">
    <location>
        <begin position="142"/>
        <end position="162"/>
    </location>
</feature>
<dbReference type="EMBL" id="ATMH01000348">
    <property type="protein sequence ID" value="EPY36905.1"/>
    <property type="molecule type" value="Genomic_DNA"/>
</dbReference>
<evidence type="ECO:0000313" key="3">
    <source>
        <dbReference type="Proteomes" id="UP000015354"/>
    </source>
</evidence>
<dbReference type="AlphaFoldDB" id="S9WLP0"/>
<protein>
    <submittedName>
        <fullName evidence="2">Glycosyltransferase family-like protein</fullName>
    </submittedName>
</protein>
<reference evidence="2 3" key="1">
    <citation type="journal article" date="2013" name="PLoS ONE">
        <title>Predicting the Proteins of Angomonas deanei, Strigomonas culicis and Their Respective Endosymbionts Reveals New Aspects of the Trypanosomatidae Family.</title>
        <authorList>
            <person name="Motta M.C."/>
            <person name="Martins A.C."/>
            <person name="de Souza S.S."/>
            <person name="Catta-Preta C.M."/>
            <person name="Silva R."/>
            <person name="Klein C.C."/>
            <person name="de Almeida L.G."/>
            <person name="de Lima Cunha O."/>
            <person name="Ciapina L.P."/>
            <person name="Brocchi M."/>
            <person name="Colabardini A.C."/>
            <person name="de Araujo Lima B."/>
            <person name="Machado C.R."/>
            <person name="de Almeida Soares C.M."/>
            <person name="Probst C.M."/>
            <person name="de Menezes C.B."/>
            <person name="Thompson C.E."/>
            <person name="Bartholomeu D.C."/>
            <person name="Gradia D.F."/>
            <person name="Pavoni D.P."/>
            <person name="Grisard E.C."/>
            <person name="Fantinatti-Garboggini F."/>
            <person name="Marchini F.K."/>
            <person name="Rodrigues-Luiz G.F."/>
            <person name="Wagner G."/>
            <person name="Goldman G.H."/>
            <person name="Fietto J.L."/>
            <person name="Elias M.C."/>
            <person name="Goldman M.H."/>
            <person name="Sagot M.F."/>
            <person name="Pereira M."/>
            <person name="Stoco P.H."/>
            <person name="de Mendonca-Neto R.P."/>
            <person name="Teixeira S.M."/>
            <person name="Maciel T.E."/>
            <person name="de Oliveira Mendes T.A."/>
            <person name="Urmenyi T.P."/>
            <person name="de Souza W."/>
            <person name="Schenkman S."/>
            <person name="de Vasconcelos A.T."/>
        </authorList>
    </citation>
    <scope>NUCLEOTIDE SEQUENCE [LARGE SCALE GENOMIC DNA]</scope>
</reference>
<feature type="region of interest" description="Disordered" evidence="1">
    <location>
        <begin position="1"/>
        <end position="36"/>
    </location>
</feature>
<organism evidence="2 3">
    <name type="scientific">Strigomonas culicis</name>
    <dbReference type="NCBI Taxonomy" id="28005"/>
    <lineage>
        <taxon>Eukaryota</taxon>
        <taxon>Discoba</taxon>
        <taxon>Euglenozoa</taxon>
        <taxon>Kinetoplastea</taxon>
        <taxon>Metakinetoplastina</taxon>
        <taxon>Trypanosomatida</taxon>
        <taxon>Trypanosomatidae</taxon>
        <taxon>Strigomonadinae</taxon>
        <taxon>Strigomonas</taxon>
    </lineage>
</organism>
<proteinExistence type="predicted"/>
<sequence length="345" mass="37970">MCVKKPKRQTAKSKNPRRGAVLQPPSPLAHRGPTADKLAHAPRRILKVRVVCNLLLHVGAVGGHLYDERRVQDIGDGVCHVLVAHAAGGRRALLLRQLFADVRVDLPRHGGRQREAARGAARVQHVGGQLPVALVRPAHPLRDVRPRRPAPRKEVQPAQVHQLPVRRHLPPAVREDAREAVVKLHIVLQDERALLAAGADALPDGAVAQRAPDGAARQVHPEELLLQRQLEALIAAVREHAVSVQLRGVQRAAVDAAHALDRDRRGRVREEFLGQFGLLQLLLRVLPAVRAAIQVQHVAGVKNGTPRETATQHGEDTIYIYIFVCFLSSFTTKNEKKNGDVLFCF</sequence>
<comment type="caution">
    <text evidence="2">The sequence shown here is derived from an EMBL/GenBank/DDBJ whole genome shotgun (WGS) entry which is preliminary data.</text>
</comment>
<name>S9WLP0_9TRYP</name>
<feature type="compositionally biased region" description="Basic residues" evidence="1">
    <location>
        <begin position="1"/>
        <end position="17"/>
    </location>
</feature>
<dbReference type="GO" id="GO:0016740">
    <property type="term" value="F:transferase activity"/>
    <property type="evidence" value="ECO:0007669"/>
    <property type="project" value="UniProtKB-KW"/>
</dbReference>
<evidence type="ECO:0000256" key="1">
    <source>
        <dbReference type="SAM" id="MobiDB-lite"/>
    </source>
</evidence>
<feature type="compositionally biased region" description="Basic and acidic residues" evidence="1">
    <location>
        <begin position="142"/>
        <end position="155"/>
    </location>
</feature>
<keyword evidence="2" id="KW-0808">Transferase</keyword>
<evidence type="ECO:0000313" key="2">
    <source>
        <dbReference type="EMBL" id="EPY36905.1"/>
    </source>
</evidence>
<dbReference type="Proteomes" id="UP000015354">
    <property type="component" value="Unassembled WGS sequence"/>
</dbReference>
<gene>
    <name evidence="2" type="ORF">STCU_00348</name>
</gene>
<accession>S9WLP0</accession>
<keyword evidence="3" id="KW-1185">Reference proteome</keyword>